<evidence type="ECO:0000256" key="1">
    <source>
        <dbReference type="SAM" id="MobiDB-lite"/>
    </source>
</evidence>
<dbReference type="Proteomes" id="UP000245207">
    <property type="component" value="Unassembled WGS sequence"/>
</dbReference>
<evidence type="ECO:0000313" key="3">
    <source>
        <dbReference type="Proteomes" id="UP000245207"/>
    </source>
</evidence>
<organism evidence="2 3">
    <name type="scientific">Artemisia annua</name>
    <name type="common">Sweet wormwood</name>
    <dbReference type="NCBI Taxonomy" id="35608"/>
    <lineage>
        <taxon>Eukaryota</taxon>
        <taxon>Viridiplantae</taxon>
        <taxon>Streptophyta</taxon>
        <taxon>Embryophyta</taxon>
        <taxon>Tracheophyta</taxon>
        <taxon>Spermatophyta</taxon>
        <taxon>Magnoliopsida</taxon>
        <taxon>eudicotyledons</taxon>
        <taxon>Gunneridae</taxon>
        <taxon>Pentapetalae</taxon>
        <taxon>asterids</taxon>
        <taxon>campanulids</taxon>
        <taxon>Asterales</taxon>
        <taxon>Asteraceae</taxon>
        <taxon>Asteroideae</taxon>
        <taxon>Anthemideae</taxon>
        <taxon>Artemisiinae</taxon>
        <taxon>Artemisia</taxon>
    </lineage>
</organism>
<comment type="caution">
    <text evidence="2">The sequence shown here is derived from an EMBL/GenBank/DDBJ whole genome shotgun (WGS) entry which is preliminary data.</text>
</comment>
<feature type="region of interest" description="Disordered" evidence="1">
    <location>
        <begin position="100"/>
        <end position="137"/>
    </location>
</feature>
<sequence length="250" mass="27093">MFVAGHVCKMVIKNSSCSGGRRVANEEYCCPFSEEIGLAVDTYVSAGPKLLDFGTGLIRYETANDVDTLECDADMFTDLGVDRLCEPGTYGVRKRLRTQTPEGECPSHQTRKHCGHMGLSTAVPTDTPSTSSQPEYQTSVSAFVSTASIANDIVPDARGRSDTSSCTVGSTPISNPRITPPHTQPTPASNTRRSRSGPPTEYKRFGPCDCICSNCDAFFWYDERLSSSTRHSGPLYHRCCLGGKDRLAGV</sequence>
<keyword evidence="3" id="KW-1185">Reference proteome</keyword>
<proteinExistence type="predicted"/>
<dbReference type="AlphaFoldDB" id="A0A2U1MU88"/>
<evidence type="ECO:0000313" key="2">
    <source>
        <dbReference type="EMBL" id="PWA64786.1"/>
    </source>
</evidence>
<accession>A0A2U1MU88</accession>
<gene>
    <name evidence="2" type="ORF">CTI12_AA341550</name>
</gene>
<feature type="region of interest" description="Disordered" evidence="1">
    <location>
        <begin position="154"/>
        <end position="201"/>
    </location>
</feature>
<reference evidence="2 3" key="1">
    <citation type="journal article" date="2018" name="Mol. Plant">
        <title>The genome of Artemisia annua provides insight into the evolution of Asteraceae family and artemisinin biosynthesis.</title>
        <authorList>
            <person name="Shen Q."/>
            <person name="Zhang L."/>
            <person name="Liao Z."/>
            <person name="Wang S."/>
            <person name="Yan T."/>
            <person name="Shi P."/>
            <person name="Liu M."/>
            <person name="Fu X."/>
            <person name="Pan Q."/>
            <person name="Wang Y."/>
            <person name="Lv Z."/>
            <person name="Lu X."/>
            <person name="Zhang F."/>
            <person name="Jiang W."/>
            <person name="Ma Y."/>
            <person name="Chen M."/>
            <person name="Hao X."/>
            <person name="Li L."/>
            <person name="Tang Y."/>
            <person name="Lv G."/>
            <person name="Zhou Y."/>
            <person name="Sun X."/>
            <person name="Brodelius P.E."/>
            <person name="Rose J.K.C."/>
            <person name="Tang K."/>
        </authorList>
    </citation>
    <scope>NUCLEOTIDE SEQUENCE [LARGE SCALE GENOMIC DNA]</scope>
    <source>
        <strain evidence="3">cv. Huhao1</strain>
        <tissue evidence="2">Leaf</tissue>
    </source>
</reference>
<dbReference type="EMBL" id="PKPP01004351">
    <property type="protein sequence ID" value="PWA64786.1"/>
    <property type="molecule type" value="Genomic_DNA"/>
</dbReference>
<name>A0A2U1MU88_ARTAN</name>
<protein>
    <submittedName>
        <fullName evidence="2">Uncharacterized protein</fullName>
    </submittedName>
</protein>
<feature type="compositionally biased region" description="Polar residues" evidence="1">
    <location>
        <begin position="122"/>
        <end position="137"/>
    </location>
</feature>
<feature type="compositionally biased region" description="Polar residues" evidence="1">
    <location>
        <begin position="162"/>
        <end position="177"/>
    </location>
</feature>